<evidence type="ECO:0000313" key="4">
    <source>
        <dbReference type="Proteomes" id="UP001208938"/>
    </source>
</evidence>
<evidence type="ECO:0000256" key="1">
    <source>
        <dbReference type="ARBA" id="ARBA00006817"/>
    </source>
</evidence>
<dbReference type="EMBL" id="JAPDFL010000001">
    <property type="protein sequence ID" value="MCW1930699.1"/>
    <property type="molecule type" value="Genomic_DNA"/>
</dbReference>
<organism evidence="3 4">
    <name type="scientific">Pararhodobacter zhoushanensis</name>
    <dbReference type="NCBI Taxonomy" id="2479545"/>
    <lineage>
        <taxon>Bacteria</taxon>
        <taxon>Pseudomonadati</taxon>
        <taxon>Pseudomonadota</taxon>
        <taxon>Alphaproteobacteria</taxon>
        <taxon>Rhodobacterales</taxon>
        <taxon>Paracoccaceae</taxon>
        <taxon>Pararhodobacter</taxon>
    </lineage>
</organism>
<dbReference type="Gene3D" id="3.30.530.20">
    <property type="match status" value="1"/>
</dbReference>
<keyword evidence="4" id="KW-1185">Reference proteome</keyword>
<dbReference type="Proteomes" id="UP001208938">
    <property type="component" value="Unassembled WGS sequence"/>
</dbReference>
<gene>
    <name evidence="3" type="ORF">OKW52_00035</name>
</gene>
<protein>
    <submittedName>
        <fullName evidence="3">SRPBCC family protein</fullName>
    </submittedName>
</protein>
<comment type="similarity">
    <text evidence="1">Belongs to the AHA1 family.</text>
</comment>
<dbReference type="Pfam" id="PF08327">
    <property type="entry name" value="AHSA1"/>
    <property type="match status" value="1"/>
</dbReference>
<evidence type="ECO:0000313" key="3">
    <source>
        <dbReference type="EMBL" id="MCW1930699.1"/>
    </source>
</evidence>
<dbReference type="CDD" id="cd08896">
    <property type="entry name" value="SRPBCC_CalC_Aha1-like_3"/>
    <property type="match status" value="1"/>
</dbReference>
<dbReference type="InterPro" id="IPR023393">
    <property type="entry name" value="START-like_dom_sf"/>
</dbReference>
<reference evidence="3 4" key="1">
    <citation type="submission" date="2022-10" db="EMBL/GenBank/DDBJ databases">
        <title>Pararhodobacter sp. nov., isolated from marine algae.</title>
        <authorList>
            <person name="Choi B.J."/>
            <person name="Kim J.M."/>
            <person name="Lee J.K."/>
            <person name="Choi D.G."/>
            <person name="Jeon C.O."/>
        </authorList>
    </citation>
    <scope>NUCLEOTIDE SEQUENCE [LARGE SCALE GENOMIC DNA]</scope>
    <source>
        <strain evidence="3 4">ZQ420</strain>
    </source>
</reference>
<feature type="domain" description="Activator of Hsp90 ATPase homologue 1/2-like C-terminal" evidence="2">
    <location>
        <begin position="16"/>
        <end position="151"/>
    </location>
</feature>
<name>A0ABT3GT68_9RHOB</name>
<comment type="caution">
    <text evidence="3">The sequence shown here is derived from an EMBL/GenBank/DDBJ whole genome shotgun (WGS) entry which is preliminary data.</text>
</comment>
<proteinExistence type="inferred from homology"/>
<dbReference type="InterPro" id="IPR013538">
    <property type="entry name" value="ASHA1/2-like_C"/>
</dbReference>
<dbReference type="SUPFAM" id="SSF55961">
    <property type="entry name" value="Bet v1-like"/>
    <property type="match status" value="1"/>
</dbReference>
<dbReference type="RefSeq" id="WP_264503883.1">
    <property type="nucleotide sequence ID" value="NZ_JAPDFL010000001.1"/>
</dbReference>
<sequence length="157" mass="17565">MTLDPDTDLILTRTLNAPRTILWECWTSPEHLPQWFVPKPHKVVACELDVRPGGKCNTTFEVEGNLMENNGVYLEVIPGEKLVFTDTYTEGWKPNPEPFMTAIVTFEDAGDGKTTYTAIARHRSVESAKQHADMGFHDGWGTVAAQLEAYAQELAAR</sequence>
<accession>A0ABT3GT68</accession>
<evidence type="ECO:0000259" key="2">
    <source>
        <dbReference type="Pfam" id="PF08327"/>
    </source>
</evidence>